<dbReference type="PANTHER" id="PTHR31225">
    <property type="entry name" value="OS04G0344100 PROTEIN-RELATED"/>
    <property type="match status" value="1"/>
</dbReference>
<dbReference type="GO" id="GO:0010333">
    <property type="term" value="F:terpene synthase activity"/>
    <property type="evidence" value="ECO:0007669"/>
    <property type="project" value="InterPro"/>
</dbReference>
<evidence type="ECO:0000256" key="1">
    <source>
        <dbReference type="ARBA" id="ARBA00022723"/>
    </source>
</evidence>
<dbReference type="PANTHER" id="PTHR31225:SF234">
    <property type="entry name" value="TERPENE SYNTHASE 4-RELATED"/>
    <property type="match status" value="1"/>
</dbReference>
<dbReference type="EMBL" id="ASHM01013892">
    <property type="protein sequence ID" value="PNX95854.1"/>
    <property type="molecule type" value="Genomic_DNA"/>
</dbReference>
<evidence type="ECO:0000313" key="4">
    <source>
        <dbReference type="Proteomes" id="UP000236291"/>
    </source>
</evidence>
<dbReference type="InterPro" id="IPR008949">
    <property type="entry name" value="Isoprenoid_synthase_dom_sf"/>
</dbReference>
<dbReference type="STRING" id="57577.A0A2K3MYM7"/>
<organism evidence="3 4">
    <name type="scientific">Trifolium pratense</name>
    <name type="common">Red clover</name>
    <dbReference type="NCBI Taxonomy" id="57577"/>
    <lineage>
        <taxon>Eukaryota</taxon>
        <taxon>Viridiplantae</taxon>
        <taxon>Streptophyta</taxon>
        <taxon>Embryophyta</taxon>
        <taxon>Tracheophyta</taxon>
        <taxon>Spermatophyta</taxon>
        <taxon>Magnoliopsida</taxon>
        <taxon>eudicotyledons</taxon>
        <taxon>Gunneridae</taxon>
        <taxon>Pentapetalae</taxon>
        <taxon>rosids</taxon>
        <taxon>fabids</taxon>
        <taxon>Fabales</taxon>
        <taxon>Fabaceae</taxon>
        <taxon>Papilionoideae</taxon>
        <taxon>50 kb inversion clade</taxon>
        <taxon>NPAAA clade</taxon>
        <taxon>Hologalegina</taxon>
        <taxon>IRL clade</taxon>
        <taxon>Trifolieae</taxon>
        <taxon>Trifolium</taxon>
    </lineage>
</organism>
<dbReference type="AlphaFoldDB" id="A0A2K3MYM7"/>
<reference evidence="3 4" key="2">
    <citation type="journal article" date="2017" name="Front. Plant Sci.">
        <title>Gene Classification and Mining of Molecular Markers Useful in Red Clover (Trifolium pratense) Breeding.</title>
        <authorList>
            <person name="Istvanek J."/>
            <person name="Dluhosova J."/>
            <person name="Dluhos P."/>
            <person name="Patkova L."/>
            <person name="Nedelnik J."/>
            <person name="Repkova J."/>
        </authorList>
    </citation>
    <scope>NUCLEOTIDE SEQUENCE [LARGE SCALE GENOMIC DNA]</scope>
    <source>
        <strain evidence="4">cv. Tatra</strain>
        <tissue evidence="3">Young leaves</tissue>
    </source>
</reference>
<proteinExistence type="predicted"/>
<accession>A0A2K3MYM7</accession>
<feature type="domain" description="Terpene synthase metal-binding" evidence="2">
    <location>
        <begin position="7"/>
        <end position="206"/>
    </location>
</feature>
<dbReference type="Pfam" id="PF03936">
    <property type="entry name" value="Terpene_synth_C"/>
    <property type="match status" value="1"/>
</dbReference>
<gene>
    <name evidence="3" type="ORF">L195_g019051</name>
</gene>
<dbReference type="InterPro" id="IPR050148">
    <property type="entry name" value="Terpene_synthase-like"/>
</dbReference>
<evidence type="ECO:0000259" key="2">
    <source>
        <dbReference type="Pfam" id="PF03936"/>
    </source>
</evidence>
<reference evidence="3 4" key="1">
    <citation type="journal article" date="2014" name="Am. J. Bot.">
        <title>Genome assembly and annotation for red clover (Trifolium pratense; Fabaceae).</title>
        <authorList>
            <person name="Istvanek J."/>
            <person name="Jaros M."/>
            <person name="Krenek A."/>
            <person name="Repkova J."/>
        </authorList>
    </citation>
    <scope>NUCLEOTIDE SEQUENCE [LARGE SCALE GENOMIC DNA]</scope>
    <source>
        <strain evidence="4">cv. Tatra</strain>
        <tissue evidence="3">Young leaves</tissue>
    </source>
</reference>
<dbReference type="GO" id="GO:0000287">
    <property type="term" value="F:magnesium ion binding"/>
    <property type="evidence" value="ECO:0007669"/>
    <property type="project" value="InterPro"/>
</dbReference>
<name>A0A2K3MYM7_TRIPR</name>
<comment type="caution">
    <text evidence="3">The sequence shown here is derived from an EMBL/GenBank/DDBJ whole genome shotgun (WGS) entry which is preliminary data.</text>
</comment>
<keyword evidence="1" id="KW-0479">Metal-binding</keyword>
<sequence length="211" mass="24564">MVYRWWKELGLAKELDFARDEPIKWYMWPMACLPDPEFSEERVEITKPLSLIYIIDDLFDFYGNIDELTLFTDAVKRWDLEAIEQLPKCMKVCYKALYDTTNEFALRTYIKHGWNPLTSLIKSWVRLLDAFLQEAKWFGSGHVPKSEEYLKNAIVSTGVHVILMHAFFVMGEGITNKTVSLMDDVPTIVSICATILRLCDDLEGHKVPKYP</sequence>
<evidence type="ECO:0000313" key="3">
    <source>
        <dbReference type="EMBL" id="PNX95854.1"/>
    </source>
</evidence>
<dbReference type="SUPFAM" id="SSF48576">
    <property type="entry name" value="Terpenoid synthases"/>
    <property type="match status" value="1"/>
</dbReference>
<dbReference type="Proteomes" id="UP000236291">
    <property type="component" value="Unassembled WGS sequence"/>
</dbReference>
<dbReference type="GO" id="GO:0016114">
    <property type="term" value="P:terpenoid biosynthetic process"/>
    <property type="evidence" value="ECO:0007669"/>
    <property type="project" value="InterPro"/>
</dbReference>
<dbReference type="InterPro" id="IPR005630">
    <property type="entry name" value="Terpene_synthase_metal-bd"/>
</dbReference>
<dbReference type="Gene3D" id="1.10.600.10">
    <property type="entry name" value="Farnesyl Diphosphate Synthase"/>
    <property type="match status" value="1"/>
</dbReference>
<protein>
    <submittedName>
        <fullName evidence="3">(3S,6E)-nerolidol synthase 1</fullName>
    </submittedName>
</protein>